<dbReference type="HOGENOM" id="CLU_004804_0_0_1"/>
<keyword evidence="3" id="KW-0539">Nucleus</keyword>
<evidence type="ECO:0000256" key="4">
    <source>
        <dbReference type="SAM" id="MobiDB-lite"/>
    </source>
</evidence>
<feature type="region of interest" description="Disordered" evidence="4">
    <location>
        <begin position="102"/>
        <end position="124"/>
    </location>
</feature>
<organism evidence="6 7">
    <name type="scientific">Ophiostoma piceae (strain UAMH 11346)</name>
    <name type="common">Sap stain fungus</name>
    <dbReference type="NCBI Taxonomy" id="1262450"/>
    <lineage>
        <taxon>Eukaryota</taxon>
        <taxon>Fungi</taxon>
        <taxon>Dikarya</taxon>
        <taxon>Ascomycota</taxon>
        <taxon>Pezizomycotina</taxon>
        <taxon>Sordariomycetes</taxon>
        <taxon>Sordariomycetidae</taxon>
        <taxon>Ophiostomatales</taxon>
        <taxon>Ophiostomataceae</taxon>
        <taxon>Ophiostoma</taxon>
    </lineage>
</organism>
<gene>
    <name evidence="6" type="ORF">F503_01134</name>
</gene>
<keyword evidence="2" id="KW-0804">Transcription</keyword>
<dbReference type="eggNOG" id="ENOG502SIUF">
    <property type="taxonomic scope" value="Eukaryota"/>
</dbReference>
<keyword evidence="1" id="KW-0805">Transcription regulation</keyword>
<sequence length="930" mass="102908">MKRPRNRRGSRIEGGTLPGTFGQPQQQISIPATAARHASIESSSSETTEALPIKKRKLRKGTFSCIECKRRKVRCHFADGNPNGEGSCASCQRHGTPCIGQEYEAPSPPPLGSDDAGRQRKYSDVSRKIREVEALVNELMCRQIISGFPTSEDSDSDDYDCDYGCDDDVDADDVQDNEEDAQEQDASDTRDGAPGKAGAATWKANEAAHVFDQELETVLQEGTNCFSHWMHDNSMASRIPRHTPKPLPPKLQAKIRAGPEFVNGADSTDDDDDSATVTSITGYDRPISPTTQIRRQLKKLEDDLVSNTPLPHRASLGTGPLEYHTLNKQLQSVLPTIQGTLRILNRGALYTLGCYRSYIMSSNGLLNHTMALQKSSTGHPILLARELIQLAVCLQLMVAENTLSDMGLAGVTPLEMADRYYEIAYNLVTSQDSMIKSQEGLESVFLEAYYQANKGNVRGSWMAMRRGLYIAQQMGLPPPSWTGYSVSLHSVWTSILFGERFLSLMLGVPPYTVDDQHRSSLVPYVAAASTIKSSQSDSAGSDLKRLQALIIPRISARNERLNQFAHPAHCGTEQHRLATQQDYQETRDIDYSFQQVAKTLPAKWWVIPNITGGRLKGTQEVEETTRLMTQAKHYNLLVLLHLPYLTERRPGFLPVRPPPIMTDSANSGSYPHEFVVPPNRPEHGRRSRSSSTSFRDFGAAINLNYARPTVSEDLAVAFGIRPGEVARSIEPVPALERLPPWNALCMTAPPRPVESAPPPVQIVLSSSQPPDMTFSRLGALGAAREVLCRFLVFRHCTKIASRCHAFDFEAFVACIAVLLAHLDTHTRGRHRNDNTTHYQRPTDINTVEQAIDLLELVGREMKHESGCMARASLLRRLVAIEAEAAAGVSFDVWTEEGTLGRGDGTMTADAHNAVQTLSMPYYGLLHVRRL</sequence>
<dbReference type="AlphaFoldDB" id="S3C8T1"/>
<evidence type="ECO:0000256" key="1">
    <source>
        <dbReference type="ARBA" id="ARBA00023015"/>
    </source>
</evidence>
<dbReference type="CDD" id="cd12148">
    <property type="entry name" value="fungal_TF_MHR"/>
    <property type="match status" value="1"/>
</dbReference>
<dbReference type="VEuPathDB" id="FungiDB:F503_01134"/>
<dbReference type="CDD" id="cd00067">
    <property type="entry name" value="GAL4"/>
    <property type="match status" value="1"/>
</dbReference>
<dbReference type="Pfam" id="PF00172">
    <property type="entry name" value="Zn_clus"/>
    <property type="match status" value="1"/>
</dbReference>
<dbReference type="EMBL" id="KE148149">
    <property type="protein sequence ID" value="EPE08351.1"/>
    <property type="molecule type" value="Genomic_DNA"/>
</dbReference>
<dbReference type="PANTHER" id="PTHR47840:SF1">
    <property type="entry name" value="ZN(II)2CYS6 TRANSCRIPTION FACTOR (EUROFUNG)"/>
    <property type="match status" value="1"/>
</dbReference>
<proteinExistence type="predicted"/>
<feature type="region of interest" description="Disordered" evidence="4">
    <location>
        <begin position="151"/>
        <end position="200"/>
    </location>
</feature>
<dbReference type="PANTHER" id="PTHR47840">
    <property type="entry name" value="ZN(II)2CYS6 TRANSCRIPTION FACTOR (EUROFUNG)-RELATED"/>
    <property type="match status" value="1"/>
</dbReference>
<dbReference type="InterPro" id="IPR036864">
    <property type="entry name" value="Zn2-C6_fun-type_DNA-bd_sf"/>
</dbReference>
<evidence type="ECO:0000313" key="7">
    <source>
        <dbReference type="Proteomes" id="UP000016923"/>
    </source>
</evidence>
<dbReference type="PROSITE" id="PS00463">
    <property type="entry name" value="ZN2_CY6_FUNGAL_1"/>
    <property type="match status" value="1"/>
</dbReference>
<feature type="compositionally biased region" description="Acidic residues" evidence="4">
    <location>
        <begin position="152"/>
        <end position="186"/>
    </location>
</feature>
<dbReference type="Proteomes" id="UP000016923">
    <property type="component" value="Unassembled WGS sequence"/>
</dbReference>
<evidence type="ECO:0000313" key="6">
    <source>
        <dbReference type="EMBL" id="EPE08351.1"/>
    </source>
</evidence>
<dbReference type="SUPFAM" id="SSF57701">
    <property type="entry name" value="Zn2/Cys6 DNA-binding domain"/>
    <property type="match status" value="1"/>
</dbReference>
<accession>S3C8T1</accession>
<feature type="domain" description="Zn(2)-C6 fungal-type" evidence="5">
    <location>
        <begin position="64"/>
        <end position="98"/>
    </location>
</feature>
<dbReference type="GO" id="GO:0008270">
    <property type="term" value="F:zinc ion binding"/>
    <property type="evidence" value="ECO:0007669"/>
    <property type="project" value="InterPro"/>
</dbReference>
<dbReference type="PROSITE" id="PS50048">
    <property type="entry name" value="ZN2_CY6_FUNGAL_2"/>
    <property type="match status" value="1"/>
</dbReference>
<feature type="region of interest" description="Disordered" evidence="4">
    <location>
        <begin position="1"/>
        <end position="53"/>
    </location>
</feature>
<evidence type="ECO:0000256" key="2">
    <source>
        <dbReference type="ARBA" id="ARBA00023163"/>
    </source>
</evidence>
<feature type="region of interest" description="Disordered" evidence="4">
    <location>
        <begin position="664"/>
        <end position="692"/>
    </location>
</feature>
<feature type="compositionally biased region" description="Basic and acidic residues" evidence="4">
    <location>
        <begin position="115"/>
        <end position="124"/>
    </location>
</feature>
<evidence type="ECO:0000256" key="3">
    <source>
        <dbReference type="ARBA" id="ARBA00023242"/>
    </source>
</evidence>
<reference evidence="6 7" key="1">
    <citation type="journal article" date="2013" name="BMC Genomics">
        <title>The genome and transcriptome of the pine saprophyte Ophiostoma piceae, and a comparison with the bark beetle-associated pine pathogen Grosmannia clavigera.</title>
        <authorList>
            <person name="Haridas S."/>
            <person name="Wang Y."/>
            <person name="Lim L."/>
            <person name="Massoumi Alamouti S."/>
            <person name="Jackman S."/>
            <person name="Docking R."/>
            <person name="Robertson G."/>
            <person name="Birol I."/>
            <person name="Bohlmann J."/>
            <person name="Breuil C."/>
        </authorList>
    </citation>
    <scope>NUCLEOTIDE SEQUENCE [LARGE SCALE GENOMIC DNA]</scope>
    <source>
        <strain evidence="6 7">UAMH 11346</strain>
    </source>
</reference>
<dbReference type="InterPro" id="IPR001138">
    <property type="entry name" value="Zn2Cys6_DnaBD"/>
</dbReference>
<dbReference type="GO" id="GO:0000981">
    <property type="term" value="F:DNA-binding transcription factor activity, RNA polymerase II-specific"/>
    <property type="evidence" value="ECO:0007669"/>
    <property type="project" value="InterPro"/>
</dbReference>
<feature type="region of interest" description="Disordered" evidence="4">
    <location>
        <begin position="261"/>
        <end position="286"/>
    </location>
</feature>
<name>S3C8T1_OPHP1</name>
<dbReference type="STRING" id="1262450.S3C8T1"/>
<protein>
    <submittedName>
        <fullName evidence="6">C6 zinc finger domain containing protein</fullName>
    </submittedName>
</protein>
<feature type="compositionally biased region" description="Low complexity" evidence="4">
    <location>
        <begin position="40"/>
        <end position="49"/>
    </location>
</feature>
<evidence type="ECO:0000259" key="5">
    <source>
        <dbReference type="PROSITE" id="PS50048"/>
    </source>
</evidence>
<dbReference type="SMART" id="SM00066">
    <property type="entry name" value="GAL4"/>
    <property type="match status" value="1"/>
</dbReference>
<dbReference type="Gene3D" id="4.10.240.10">
    <property type="entry name" value="Zn(2)-C6 fungal-type DNA-binding domain"/>
    <property type="match status" value="1"/>
</dbReference>
<keyword evidence="7" id="KW-1185">Reference proteome</keyword>
<dbReference type="OrthoDB" id="5392779at2759"/>